<keyword evidence="9" id="KW-1185">Reference proteome</keyword>
<evidence type="ECO:0000256" key="3">
    <source>
        <dbReference type="ARBA" id="ARBA00022679"/>
    </source>
</evidence>
<evidence type="ECO:0000256" key="6">
    <source>
        <dbReference type="ARBA" id="ARBA00022994"/>
    </source>
</evidence>
<dbReference type="InParanoid" id="M9SFY3"/>
<dbReference type="GO" id="GO:0015948">
    <property type="term" value="P:methanogenesis"/>
    <property type="evidence" value="ECO:0007669"/>
    <property type="project" value="UniProtKB-KW"/>
</dbReference>
<dbReference type="STRING" id="1236689.MMALV_03890"/>
<evidence type="ECO:0000313" key="9">
    <source>
        <dbReference type="Proteomes" id="UP000012672"/>
    </source>
</evidence>
<dbReference type="NCBIfam" id="TIGR01463">
    <property type="entry name" value="mtaA_cmuA"/>
    <property type="match status" value="1"/>
</dbReference>
<protein>
    <submittedName>
        <fullName evidence="8">Methylcobalamin:coenzyme M methyltransferase</fullName>
    </submittedName>
</protein>
<evidence type="ECO:0000256" key="4">
    <source>
        <dbReference type="ARBA" id="ARBA00022723"/>
    </source>
</evidence>
<dbReference type="HOGENOM" id="CLU_040933_2_1_2"/>
<feature type="domain" description="Uroporphyrinogen decarboxylase (URO-D)" evidence="7">
    <location>
        <begin position="4"/>
        <end position="346"/>
    </location>
</feature>
<dbReference type="InterPro" id="IPR052024">
    <property type="entry name" value="Methanogen_methyltrans"/>
</dbReference>
<evidence type="ECO:0000256" key="1">
    <source>
        <dbReference type="ARBA" id="ARBA00001947"/>
    </source>
</evidence>
<dbReference type="GO" id="GO:0006779">
    <property type="term" value="P:porphyrin-containing compound biosynthetic process"/>
    <property type="evidence" value="ECO:0007669"/>
    <property type="project" value="InterPro"/>
</dbReference>
<dbReference type="EMBL" id="CP004049">
    <property type="protein sequence ID" value="AGI85133.2"/>
    <property type="molecule type" value="Genomic_DNA"/>
</dbReference>
<dbReference type="Pfam" id="PF01208">
    <property type="entry name" value="URO-D"/>
    <property type="match status" value="1"/>
</dbReference>
<dbReference type="InterPro" id="IPR006360">
    <property type="entry name" value="Mtase_MtaA_CmuA"/>
</dbReference>
<comment type="cofactor">
    <cofactor evidence="1">
        <name>Zn(2+)</name>
        <dbReference type="ChEBI" id="CHEBI:29105"/>
    </cofactor>
</comment>
<dbReference type="GO" id="GO:0046872">
    <property type="term" value="F:metal ion binding"/>
    <property type="evidence" value="ECO:0007669"/>
    <property type="project" value="UniProtKB-KW"/>
</dbReference>
<accession>M9SFY3</accession>
<keyword evidence="3 8" id="KW-0808">Transferase</keyword>
<gene>
    <name evidence="8" type="ORF">MMALV_03890</name>
</gene>
<evidence type="ECO:0000256" key="2">
    <source>
        <dbReference type="ARBA" id="ARBA00022603"/>
    </source>
</evidence>
<keyword evidence="4" id="KW-0479">Metal-binding</keyword>
<dbReference type="GO" id="GO:0032259">
    <property type="term" value="P:methylation"/>
    <property type="evidence" value="ECO:0007669"/>
    <property type="project" value="UniProtKB-KW"/>
</dbReference>
<proteinExistence type="predicted"/>
<keyword evidence="2 8" id="KW-0489">Methyltransferase</keyword>
<sequence length="349" mass="36912">MAMTPRERVTAAMNKENLDRPPAAIFTQSATIGQMDATGAAWPEAHKNAEIMAKLAAAQADVFGFECCRTSFCLTAEAERLGCTVAVDKKDAAPMIKNHPFKFDCMEGVYDDPAAMMPIDEFLQGGRVAEVIKSCELLKKSHGENYCIVAGTTGPFTLAGHMVSTENLIFGMMMAPEEVDKWVAATAPICKAYAQTLIDNGADIIQMSEPSGSTDMLAPDMFEEAAGKAVAASLGATKNGLGNVLHICGDAYPIVDKMAACGPSVKGVSIEEKVDPYKAVEKVGKDTVLVGNVGSVKPLFQGTPEEVKEGVFRSCDAGFGIISSGCGIAPATSDENMKAFVEAVKAFQR</sequence>
<evidence type="ECO:0000259" key="7">
    <source>
        <dbReference type="Pfam" id="PF01208"/>
    </source>
</evidence>
<keyword evidence="6" id="KW-0484">Methanogenesis</keyword>
<dbReference type="GO" id="GO:0006730">
    <property type="term" value="P:one-carbon metabolic process"/>
    <property type="evidence" value="ECO:0007669"/>
    <property type="project" value="InterPro"/>
</dbReference>
<reference evidence="8 9" key="1">
    <citation type="journal article" date="2012" name="J. Bacteriol.">
        <title>Genome sequence of 'Candidatus Methanomethylophilus alvus' Mx1201, a methanogenic archaeon from the human gut belonging to a seventh order of methanogens.</title>
        <authorList>
            <person name="Borrel G."/>
            <person name="Harris H.M."/>
            <person name="Tottey W."/>
            <person name="Mihajlovski A."/>
            <person name="Parisot N."/>
            <person name="Peyretaillade E."/>
            <person name="Peyret P."/>
            <person name="Gribaldo S."/>
            <person name="O'Toole P.W."/>
            <person name="Brugere J.F."/>
        </authorList>
    </citation>
    <scope>NUCLEOTIDE SEQUENCE [LARGE SCALE GENOMIC DNA]</scope>
    <source>
        <strain evidence="8 9">Mx1201</strain>
    </source>
</reference>
<dbReference type="NCBIfam" id="NF004889">
    <property type="entry name" value="PRK06252.1"/>
    <property type="match status" value="1"/>
</dbReference>
<dbReference type="Proteomes" id="UP000012672">
    <property type="component" value="Chromosome"/>
</dbReference>
<dbReference type="PANTHER" id="PTHR47099:SF1">
    <property type="entry name" value="METHYLCOBAMIDE:COM METHYLTRANSFERASE MTBA"/>
    <property type="match status" value="1"/>
</dbReference>
<dbReference type="RefSeq" id="WP_022532238.1">
    <property type="nucleotide sequence ID" value="NC_020913.1"/>
</dbReference>
<keyword evidence="5" id="KW-0862">Zinc</keyword>
<dbReference type="InterPro" id="IPR038071">
    <property type="entry name" value="UROD/MetE-like_sf"/>
</dbReference>
<dbReference type="OrthoDB" id="53160at2157"/>
<evidence type="ECO:0000256" key="5">
    <source>
        <dbReference type="ARBA" id="ARBA00022833"/>
    </source>
</evidence>
<dbReference type="SUPFAM" id="SSF51726">
    <property type="entry name" value="UROD/MetE-like"/>
    <property type="match status" value="1"/>
</dbReference>
<dbReference type="KEGG" id="max:MMALV_03890"/>
<organism evidence="8 9">
    <name type="scientific">Methanomethylophilus alvi (strain Mx1201)</name>
    <dbReference type="NCBI Taxonomy" id="1236689"/>
    <lineage>
        <taxon>Archaea</taxon>
        <taxon>Methanobacteriati</taxon>
        <taxon>Thermoplasmatota</taxon>
        <taxon>Thermoplasmata</taxon>
        <taxon>Methanomassiliicoccales</taxon>
        <taxon>Methanomethylophilaceae</taxon>
        <taxon>Methanomethylophilus</taxon>
    </lineage>
</organism>
<dbReference type="Gene3D" id="3.20.20.210">
    <property type="match status" value="1"/>
</dbReference>
<dbReference type="InterPro" id="IPR000257">
    <property type="entry name" value="Uroporphyrinogen_deCOase"/>
</dbReference>
<dbReference type="eggNOG" id="arCOG03325">
    <property type="taxonomic scope" value="Archaea"/>
</dbReference>
<dbReference type="GO" id="GO:0008168">
    <property type="term" value="F:methyltransferase activity"/>
    <property type="evidence" value="ECO:0007669"/>
    <property type="project" value="UniProtKB-KW"/>
</dbReference>
<evidence type="ECO:0000313" key="8">
    <source>
        <dbReference type="EMBL" id="AGI85133.2"/>
    </source>
</evidence>
<dbReference type="GO" id="GO:0004853">
    <property type="term" value="F:uroporphyrinogen decarboxylase activity"/>
    <property type="evidence" value="ECO:0007669"/>
    <property type="project" value="InterPro"/>
</dbReference>
<dbReference type="GeneID" id="41321182"/>
<name>M9SFY3_METAX</name>
<dbReference type="AlphaFoldDB" id="M9SFY3"/>
<dbReference type="PANTHER" id="PTHR47099">
    <property type="entry name" value="METHYLCOBAMIDE:COM METHYLTRANSFERASE MTBA"/>
    <property type="match status" value="1"/>
</dbReference>